<dbReference type="WBParaSite" id="TMUE_3000010974.1">
    <property type="protein sequence ID" value="TMUE_3000010974.1"/>
    <property type="gene ID" value="WBGene00294754"/>
</dbReference>
<dbReference type="AlphaFoldDB" id="A0A5S6QV15"/>
<proteinExistence type="predicted"/>
<dbReference type="Proteomes" id="UP000046395">
    <property type="component" value="Unassembled WGS sequence"/>
</dbReference>
<sequence>MNTFEPVTKNPIFNIIRVTHGARILKLARLFEQTNIKITKTLGFNLTWPHFGNMRTSRILKEAGFALLRTTIREHRKNICLFRTKLARAYGKPLRINIYATKEHSYKKVGEFVLLA</sequence>
<evidence type="ECO:0000313" key="1">
    <source>
        <dbReference type="Proteomes" id="UP000046395"/>
    </source>
</evidence>
<name>A0A5S6QV15_TRIMR</name>
<evidence type="ECO:0000313" key="2">
    <source>
        <dbReference type="WBParaSite" id="TMUE_3000010974.1"/>
    </source>
</evidence>
<organism evidence="1 2">
    <name type="scientific">Trichuris muris</name>
    <name type="common">Mouse whipworm</name>
    <dbReference type="NCBI Taxonomy" id="70415"/>
    <lineage>
        <taxon>Eukaryota</taxon>
        <taxon>Metazoa</taxon>
        <taxon>Ecdysozoa</taxon>
        <taxon>Nematoda</taxon>
        <taxon>Enoplea</taxon>
        <taxon>Dorylaimia</taxon>
        <taxon>Trichinellida</taxon>
        <taxon>Trichuridae</taxon>
        <taxon>Trichuris</taxon>
    </lineage>
</organism>
<reference evidence="2" key="1">
    <citation type="submission" date="2019-12" db="UniProtKB">
        <authorList>
            <consortium name="WormBaseParasite"/>
        </authorList>
    </citation>
    <scope>IDENTIFICATION</scope>
</reference>
<accession>A0A5S6QV15</accession>
<protein>
    <submittedName>
        <fullName evidence="2">Uncharacterized protein</fullName>
    </submittedName>
</protein>
<keyword evidence="1" id="KW-1185">Reference proteome</keyword>